<feature type="transmembrane region" description="Helical" evidence="2">
    <location>
        <begin position="307"/>
        <end position="328"/>
    </location>
</feature>
<keyword evidence="3" id="KW-0732">Signal</keyword>
<keyword evidence="5" id="KW-1185">Reference proteome</keyword>
<feature type="signal peptide" evidence="3">
    <location>
        <begin position="1"/>
        <end position="23"/>
    </location>
</feature>
<gene>
    <name evidence="4" type="ORF">K457DRAFT_13920</name>
</gene>
<evidence type="ECO:0000256" key="1">
    <source>
        <dbReference type="SAM" id="MobiDB-lite"/>
    </source>
</evidence>
<protein>
    <recommendedName>
        <fullName evidence="6">Mid2 domain-containing protein</fullName>
    </recommendedName>
</protein>
<name>A0A197KE88_9FUNG</name>
<accession>A0A197KE88</accession>
<keyword evidence="2" id="KW-0812">Transmembrane</keyword>
<evidence type="ECO:0000256" key="3">
    <source>
        <dbReference type="SAM" id="SignalP"/>
    </source>
</evidence>
<keyword evidence="2" id="KW-1133">Transmembrane helix</keyword>
<evidence type="ECO:0000313" key="4">
    <source>
        <dbReference type="EMBL" id="OAQ34704.1"/>
    </source>
</evidence>
<dbReference type="Proteomes" id="UP000078512">
    <property type="component" value="Unassembled WGS sequence"/>
</dbReference>
<feature type="compositionally biased region" description="Acidic residues" evidence="1">
    <location>
        <begin position="203"/>
        <end position="212"/>
    </location>
</feature>
<feature type="region of interest" description="Disordered" evidence="1">
    <location>
        <begin position="57"/>
        <end position="305"/>
    </location>
</feature>
<sequence>MRFATVSLVLALSTTFSVTSTMASPITNTNNNDVLLSQRHLHQRDVANSQLTDAAIDSSTPSSQLLRSHSSSSSGSARMISKRQGPRRLAGDKRGTGGLFDNLLGNIVPPKPAADTPSPSGETIIAKRGEDEDDTPDQETEATERDEEDEENSSGGQNPIEPASEEIINPSLSSIVEPTDSGADQEPTPTATARESEPIPKAEDEEDNDGDKDESGYKEEPTPTPTPDDAATTTTEEPDVSAETANDSAPEPTDPVVAITSSSSTTTTSHNPSGQTDPTVTKTSKDEGSGPTTLPGHKEETSGNTTALTVGLIVAVVIIATFIGIWIFRKWKLSLSRPFKRKIIGGSTKGGAAASAVVYGSEKGHGGHSEYNSYDEMIRPEAYDIAPPPAMTSVSMVAPAYTAAVAGSEYEYGYAHYEQIQQQQQQQTMGGDTNYQSYQYGHSSGAVPAMSEASAMRASVTTIPNPNVIGGVPAVGHNIHGYGSEDYTRNDHFLRELRE</sequence>
<organism evidence="4 5">
    <name type="scientific">Linnemannia elongata AG-77</name>
    <dbReference type="NCBI Taxonomy" id="1314771"/>
    <lineage>
        <taxon>Eukaryota</taxon>
        <taxon>Fungi</taxon>
        <taxon>Fungi incertae sedis</taxon>
        <taxon>Mucoromycota</taxon>
        <taxon>Mortierellomycotina</taxon>
        <taxon>Mortierellomycetes</taxon>
        <taxon>Mortierellales</taxon>
        <taxon>Mortierellaceae</taxon>
        <taxon>Linnemannia</taxon>
    </lineage>
</organism>
<feature type="compositionally biased region" description="Low complexity" evidence="1">
    <location>
        <begin position="260"/>
        <end position="269"/>
    </location>
</feature>
<feature type="chain" id="PRO_5008276832" description="Mid2 domain-containing protein" evidence="3">
    <location>
        <begin position="24"/>
        <end position="499"/>
    </location>
</feature>
<feature type="compositionally biased region" description="Low complexity" evidence="1">
    <location>
        <begin position="58"/>
        <end position="79"/>
    </location>
</feature>
<dbReference type="OrthoDB" id="2443093at2759"/>
<proteinExistence type="predicted"/>
<evidence type="ECO:0000313" key="5">
    <source>
        <dbReference type="Proteomes" id="UP000078512"/>
    </source>
</evidence>
<feature type="compositionally biased region" description="Polar residues" evidence="1">
    <location>
        <begin position="270"/>
        <end position="282"/>
    </location>
</feature>
<evidence type="ECO:0000256" key="2">
    <source>
        <dbReference type="SAM" id="Phobius"/>
    </source>
</evidence>
<dbReference type="AlphaFoldDB" id="A0A197KE88"/>
<feature type="compositionally biased region" description="Acidic residues" evidence="1">
    <location>
        <begin position="131"/>
        <end position="152"/>
    </location>
</feature>
<keyword evidence="2" id="KW-0472">Membrane</keyword>
<evidence type="ECO:0008006" key="6">
    <source>
        <dbReference type="Google" id="ProtNLM"/>
    </source>
</evidence>
<dbReference type="EMBL" id="KV442016">
    <property type="protein sequence ID" value="OAQ34704.1"/>
    <property type="molecule type" value="Genomic_DNA"/>
</dbReference>
<reference evidence="4 5" key="1">
    <citation type="submission" date="2016-05" db="EMBL/GenBank/DDBJ databases">
        <title>Genome sequencing reveals origins of a unique bacterial endosymbiosis in the earliest lineages of terrestrial Fungi.</title>
        <authorList>
            <consortium name="DOE Joint Genome Institute"/>
            <person name="Uehling J."/>
            <person name="Gryganskyi A."/>
            <person name="Hameed K."/>
            <person name="Tschaplinski T."/>
            <person name="Misztal P."/>
            <person name="Wu S."/>
            <person name="Desiro A."/>
            <person name="Vande Pol N."/>
            <person name="Du Z.-Y."/>
            <person name="Zienkiewicz A."/>
            <person name="Zienkiewicz K."/>
            <person name="Morin E."/>
            <person name="Tisserant E."/>
            <person name="Splivallo R."/>
            <person name="Hainaut M."/>
            <person name="Henrissat B."/>
            <person name="Ohm R."/>
            <person name="Kuo A."/>
            <person name="Yan J."/>
            <person name="Lipzen A."/>
            <person name="Nolan M."/>
            <person name="Labutti K."/>
            <person name="Barry K."/>
            <person name="Goldstein A."/>
            <person name="Labbe J."/>
            <person name="Schadt C."/>
            <person name="Tuskan G."/>
            <person name="Grigoriev I."/>
            <person name="Martin F."/>
            <person name="Vilgalys R."/>
            <person name="Bonito G."/>
        </authorList>
    </citation>
    <scope>NUCLEOTIDE SEQUENCE [LARGE SCALE GENOMIC DNA]</scope>
    <source>
        <strain evidence="4 5">AG-77</strain>
    </source>
</reference>